<dbReference type="PANTHER" id="PTHR16305:SF28">
    <property type="entry name" value="GUANYLATE CYCLASE DOMAIN-CONTAINING PROTEIN"/>
    <property type="match status" value="1"/>
</dbReference>
<dbReference type="CDD" id="cd07302">
    <property type="entry name" value="CHD"/>
    <property type="match status" value="1"/>
</dbReference>
<dbReference type="GO" id="GO:0005737">
    <property type="term" value="C:cytoplasm"/>
    <property type="evidence" value="ECO:0007669"/>
    <property type="project" value="TreeGrafter"/>
</dbReference>
<dbReference type="GO" id="GO:0005524">
    <property type="term" value="F:ATP binding"/>
    <property type="evidence" value="ECO:0007669"/>
    <property type="project" value="UniProtKB-KW"/>
</dbReference>
<name>A0A4R2AUJ8_9HYPH</name>
<dbReference type="InterPro" id="IPR001054">
    <property type="entry name" value="A/G_cyclase"/>
</dbReference>
<evidence type="ECO:0000259" key="4">
    <source>
        <dbReference type="PROSITE" id="PS50125"/>
    </source>
</evidence>
<dbReference type="RefSeq" id="WP_132081911.1">
    <property type="nucleotide sequence ID" value="NZ_SLVU01000039.1"/>
</dbReference>
<keyword evidence="2" id="KW-0067">ATP-binding</keyword>
<dbReference type="Pfam" id="PF00211">
    <property type="entry name" value="Guanylate_cyc"/>
    <property type="match status" value="1"/>
</dbReference>
<comment type="caution">
    <text evidence="5">The sequence shown here is derived from an EMBL/GenBank/DDBJ whole genome shotgun (WGS) entry which is preliminary data.</text>
</comment>
<feature type="domain" description="Guanylate cyclase" evidence="4">
    <location>
        <begin position="83"/>
        <end position="212"/>
    </location>
</feature>
<dbReference type="SUPFAM" id="SSF55073">
    <property type="entry name" value="Nucleotide cyclase"/>
    <property type="match status" value="1"/>
</dbReference>
<dbReference type="PANTHER" id="PTHR16305">
    <property type="entry name" value="TESTICULAR SOLUBLE ADENYLYL CYCLASE"/>
    <property type="match status" value="1"/>
</dbReference>
<organism evidence="5 6">
    <name type="scientific">Sinorhizobium americanum</name>
    <dbReference type="NCBI Taxonomy" id="194963"/>
    <lineage>
        <taxon>Bacteria</taxon>
        <taxon>Pseudomonadati</taxon>
        <taxon>Pseudomonadota</taxon>
        <taxon>Alphaproteobacteria</taxon>
        <taxon>Hyphomicrobiales</taxon>
        <taxon>Rhizobiaceae</taxon>
        <taxon>Sinorhizobium/Ensifer group</taxon>
        <taxon>Sinorhizobium</taxon>
    </lineage>
</organism>
<evidence type="ECO:0000313" key="5">
    <source>
        <dbReference type="EMBL" id="TCN17295.1"/>
    </source>
</evidence>
<gene>
    <name evidence="5" type="ORF">EV184_13926</name>
</gene>
<keyword evidence="1" id="KW-0547">Nucleotide-binding</keyword>
<evidence type="ECO:0000256" key="2">
    <source>
        <dbReference type="ARBA" id="ARBA00022840"/>
    </source>
</evidence>
<dbReference type="SUPFAM" id="SSF52540">
    <property type="entry name" value="P-loop containing nucleoside triphosphate hydrolases"/>
    <property type="match status" value="1"/>
</dbReference>
<dbReference type="CDD" id="cd09487">
    <property type="entry name" value="SAM_superfamily"/>
    <property type="match status" value="1"/>
</dbReference>
<sequence>MTTQQASARTVANWLAGLGLGAYADEFARADIDLEALALLSDADLTELGVRSLGHRRKIMAGLSHMAAGETVDLTASELRFVTVMFCDLVGSTRLSLILGAERFAELLDGFYRAVNQAIDPFGGYIAQYHGDGVLVYFGYPKGLEDAAIRCVLSAVKVVARVAELLTPHGERVAARVGVASGVAVVNGHKGGRHLEGGRAFGATINLAARVQCEAEPGTIVLAETTASLVEDQFDLHPLGARRLKGIDDACTLFEVRGQRSPELGAAMLSRPGRARFVGRRTELVQLAEYWTRVLCGGSIAVTVIGEPGIGKTRLISEFLTPLRAQGNPVRRIVSRPGGQDIPFHAFLPALERDREGGEEAPAAIMRLLDDASGANQLERRQRRTQLIAAMVDYFAGDARNPRAIWLEDMHWADPSTIEVLSALVRCKRSGLFLIASTRAPLPFDKFGDAGHMAALELSPLHTEDAGQIILDILSDASESAGFVPILAQRAEGVPIFAEELALEMRARLGAAGTDGTVPDAAHLMSSSLQQSLQARIGQLTVARHLMRLVASIGRDVPVSLLRDLWSGKNPIELALIEIVETGLAELKLSRRDDQENHLVVRHQLIVDCAYDMILTRDRMSIHSQIADALENRVSQGFAIEPALRAGQLERADRLSEAAELWAAAGRRAAQQSADAEAVSLYRRAIGLIPRCANHDSEWGERFEADTLLAMFSAIVGAYGYRAAGPDVLTRIQGLSRRLGGPERVFSSLFVRWLQIATQGDIDTAHQFALGLSGIADADNTGLQRLMLHRMIGSTSMFRGEFVDAKVHLAAFLDAYLPEQHAHQLRQFGVTDNFVTVLCCQAAIEGISGTHDSTVGAIERAVGAAEASGHAHTLCHTLTFGASLPAAIRGDWEMASRYTHRLKHVTNDRGLVFWKLFDGMLGGILEVAQGDHRSGQAAFRQAQEALEAQGFRFMGPTFKLVMALAARYSGVSLDLDLVELQHELLAGERWLVPACQALIGSPSKA</sequence>
<dbReference type="Proteomes" id="UP000295043">
    <property type="component" value="Unassembled WGS sequence"/>
</dbReference>
<evidence type="ECO:0000313" key="6">
    <source>
        <dbReference type="Proteomes" id="UP000295043"/>
    </source>
</evidence>
<dbReference type="PROSITE" id="PS50105">
    <property type="entry name" value="SAM_DOMAIN"/>
    <property type="match status" value="1"/>
</dbReference>
<dbReference type="EMBL" id="SLVU01000039">
    <property type="protein sequence ID" value="TCN17295.1"/>
    <property type="molecule type" value="Genomic_DNA"/>
</dbReference>
<dbReference type="SMART" id="SM00454">
    <property type="entry name" value="SAM"/>
    <property type="match status" value="1"/>
</dbReference>
<protein>
    <submittedName>
        <fullName evidence="5">SAM (Sterile alpha motif) domain-containing protein</fullName>
    </submittedName>
</protein>
<dbReference type="SUPFAM" id="SSF47769">
    <property type="entry name" value="SAM/Pointed domain"/>
    <property type="match status" value="1"/>
</dbReference>
<evidence type="ECO:0000259" key="3">
    <source>
        <dbReference type="PROSITE" id="PS50105"/>
    </source>
</evidence>
<dbReference type="InterPro" id="IPR029787">
    <property type="entry name" value="Nucleotide_cyclase"/>
</dbReference>
<dbReference type="Pfam" id="PF13191">
    <property type="entry name" value="AAA_16"/>
    <property type="match status" value="1"/>
</dbReference>
<dbReference type="GO" id="GO:0009190">
    <property type="term" value="P:cyclic nucleotide biosynthetic process"/>
    <property type="evidence" value="ECO:0007669"/>
    <property type="project" value="InterPro"/>
</dbReference>
<dbReference type="InterPro" id="IPR013761">
    <property type="entry name" value="SAM/pointed_sf"/>
</dbReference>
<reference evidence="5 6" key="1">
    <citation type="submission" date="2019-03" db="EMBL/GenBank/DDBJ databases">
        <title>Genomic Encyclopedia of Type Strains, Phase IV (KMG-V): Genome sequencing to study the core and pangenomes of soil and plant-associated prokaryotes.</title>
        <authorList>
            <person name="Whitman W."/>
        </authorList>
    </citation>
    <scope>NUCLEOTIDE SEQUENCE [LARGE SCALE GENOMIC DNA]</scope>
    <source>
        <strain evidence="5 6">23C40</strain>
    </source>
</reference>
<dbReference type="InterPro" id="IPR001660">
    <property type="entry name" value="SAM"/>
</dbReference>
<accession>A0A4R2AUJ8</accession>
<dbReference type="InterPro" id="IPR041664">
    <property type="entry name" value="AAA_16"/>
</dbReference>
<dbReference type="InterPro" id="IPR027417">
    <property type="entry name" value="P-loop_NTPase"/>
</dbReference>
<dbReference type="AlphaFoldDB" id="A0A4R2AUJ8"/>
<evidence type="ECO:0000256" key="1">
    <source>
        <dbReference type="ARBA" id="ARBA00022741"/>
    </source>
</evidence>
<dbReference type="SMART" id="SM00044">
    <property type="entry name" value="CYCc"/>
    <property type="match status" value="1"/>
</dbReference>
<proteinExistence type="predicted"/>
<dbReference type="Pfam" id="PF00536">
    <property type="entry name" value="SAM_1"/>
    <property type="match status" value="1"/>
</dbReference>
<dbReference type="PROSITE" id="PS50125">
    <property type="entry name" value="GUANYLATE_CYCLASE_2"/>
    <property type="match status" value="1"/>
</dbReference>
<feature type="domain" description="SAM" evidence="3">
    <location>
        <begin position="6"/>
        <end position="69"/>
    </location>
</feature>
<dbReference type="GO" id="GO:0035556">
    <property type="term" value="P:intracellular signal transduction"/>
    <property type="evidence" value="ECO:0007669"/>
    <property type="project" value="InterPro"/>
</dbReference>
<dbReference type="Gene3D" id="3.30.70.1230">
    <property type="entry name" value="Nucleotide cyclase"/>
    <property type="match status" value="1"/>
</dbReference>
<dbReference type="GO" id="GO:0004016">
    <property type="term" value="F:adenylate cyclase activity"/>
    <property type="evidence" value="ECO:0007669"/>
    <property type="project" value="TreeGrafter"/>
</dbReference>
<dbReference type="Gene3D" id="1.10.150.50">
    <property type="entry name" value="Transcription Factor, Ets-1"/>
    <property type="match status" value="1"/>
</dbReference>